<gene>
    <name evidence="2" type="ORF">FUA26_02385</name>
</gene>
<evidence type="ECO:0000259" key="1">
    <source>
        <dbReference type="PROSITE" id="PS51186"/>
    </source>
</evidence>
<organism evidence="2 3">
    <name type="scientific">Seonamhaeicola algicola</name>
    <dbReference type="NCBI Taxonomy" id="1719036"/>
    <lineage>
        <taxon>Bacteria</taxon>
        <taxon>Pseudomonadati</taxon>
        <taxon>Bacteroidota</taxon>
        <taxon>Flavobacteriia</taxon>
        <taxon>Flavobacteriales</taxon>
        <taxon>Flavobacteriaceae</taxon>
    </lineage>
</organism>
<dbReference type="OrthoDB" id="7585366at2"/>
<evidence type="ECO:0000313" key="2">
    <source>
        <dbReference type="EMBL" id="TXE13946.1"/>
    </source>
</evidence>
<dbReference type="InterPro" id="IPR000182">
    <property type="entry name" value="GNAT_dom"/>
</dbReference>
<dbReference type="CDD" id="cd04301">
    <property type="entry name" value="NAT_SF"/>
    <property type="match status" value="1"/>
</dbReference>
<dbReference type="Gene3D" id="3.40.630.30">
    <property type="match status" value="1"/>
</dbReference>
<dbReference type="SUPFAM" id="SSF55729">
    <property type="entry name" value="Acyl-CoA N-acyltransferases (Nat)"/>
    <property type="match status" value="1"/>
</dbReference>
<dbReference type="PROSITE" id="PS51186">
    <property type="entry name" value="GNAT"/>
    <property type="match status" value="1"/>
</dbReference>
<dbReference type="EMBL" id="VOSC01000007">
    <property type="protein sequence ID" value="TXE13946.1"/>
    <property type="molecule type" value="Genomic_DNA"/>
</dbReference>
<feature type="domain" description="N-acetyltransferase" evidence="1">
    <location>
        <begin position="1"/>
        <end position="145"/>
    </location>
</feature>
<accession>A0A5C7AYP6</accession>
<dbReference type="AlphaFoldDB" id="A0A5C7AYP6"/>
<dbReference type="InterPro" id="IPR016181">
    <property type="entry name" value="Acyl_CoA_acyltransferase"/>
</dbReference>
<reference evidence="3" key="1">
    <citation type="submission" date="2019-08" db="EMBL/GenBank/DDBJ databases">
        <title>Seonamhaeicola sediminis sp. nov., isolated from marine sediment.</title>
        <authorList>
            <person name="Cao W.R."/>
        </authorList>
    </citation>
    <scope>NUCLEOTIDE SEQUENCE [LARGE SCALE GENOMIC DNA]</scope>
    <source>
        <strain evidence="3">Gy8</strain>
    </source>
</reference>
<evidence type="ECO:0000313" key="3">
    <source>
        <dbReference type="Proteomes" id="UP000321790"/>
    </source>
</evidence>
<dbReference type="RefSeq" id="WP_147131053.1">
    <property type="nucleotide sequence ID" value="NZ_VOSC01000007.1"/>
</dbReference>
<comment type="caution">
    <text evidence="2">The sequence shown here is derived from an EMBL/GenBank/DDBJ whole genome shotgun (WGS) entry which is preliminary data.</text>
</comment>
<dbReference type="Pfam" id="PF13508">
    <property type="entry name" value="Acetyltransf_7"/>
    <property type="match status" value="1"/>
</dbReference>
<sequence>MIIKTFDAFSRLSIIEINKVTNFISDSYTRFRETKTAIRKSILYATKEISGLGGFVFLVEHNNAIIAAAVVNKTGMHEYLAENILVYLAVKEEYRRQGIGDMLVKHILLYCKGDISIHIHKDSNVIELFEKHGFKPRNIEMRLTR</sequence>
<name>A0A5C7AYP6_9FLAO</name>
<dbReference type="Proteomes" id="UP000321790">
    <property type="component" value="Unassembled WGS sequence"/>
</dbReference>
<keyword evidence="3" id="KW-1185">Reference proteome</keyword>
<keyword evidence="2" id="KW-0808">Transferase</keyword>
<protein>
    <submittedName>
        <fullName evidence="2">GNAT family N-acetyltransferase</fullName>
    </submittedName>
</protein>
<dbReference type="GO" id="GO:0016747">
    <property type="term" value="F:acyltransferase activity, transferring groups other than amino-acyl groups"/>
    <property type="evidence" value="ECO:0007669"/>
    <property type="project" value="InterPro"/>
</dbReference>
<proteinExistence type="predicted"/>